<dbReference type="Proteomes" id="UP000094385">
    <property type="component" value="Unassembled WGS sequence"/>
</dbReference>
<organism evidence="2 3">
    <name type="scientific">Lipomyces starkeyi NRRL Y-11557</name>
    <dbReference type="NCBI Taxonomy" id="675824"/>
    <lineage>
        <taxon>Eukaryota</taxon>
        <taxon>Fungi</taxon>
        <taxon>Dikarya</taxon>
        <taxon>Ascomycota</taxon>
        <taxon>Saccharomycotina</taxon>
        <taxon>Lipomycetes</taxon>
        <taxon>Lipomycetales</taxon>
        <taxon>Lipomycetaceae</taxon>
        <taxon>Lipomyces</taxon>
    </lineage>
</organism>
<gene>
    <name evidence="2" type="ORF">LIPSTDRAFT_71420</name>
</gene>
<accession>A0A1E3Q7Y7</accession>
<feature type="chain" id="PRO_5009134118" evidence="1">
    <location>
        <begin position="19"/>
        <end position="74"/>
    </location>
</feature>
<feature type="signal peptide" evidence="1">
    <location>
        <begin position="1"/>
        <end position="18"/>
    </location>
</feature>
<evidence type="ECO:0000313" key="2">
    <source>
        <dbReference type="EMBL" id="ODQ73087.1"/>
    </source>
</evidence>
<name>A0A1E3Q7Y7_LIPST</name>
<evidence type="ECO:0000256" key="1">
    <source>
        <dbReference type="SAM" id="SignalP"/>
    </source>
</evidence>
<keyword evidence="3" id="KW-1185">Reference proteome</keyword>
<dbReference type="AlphaFoldDB" id="A0A1E3Q7Y7"/>
<evidence type="ECO:0000313" key="3">
    <source>
        <dbReference type="Proteomes" id="UP000094385"/>
    </source>
</evidence>
<sequence length="74" mass="7829">MIVLIIFCNGCTIGYVLGSEYSTSWHKVLASTGQSEREQPPYSGKTTSMTDTAAIPAQTVEVKNSSGSAIGPIF</sequence>
<reference evidence="2 3" key="1">
    <citation type="journal article" date="2016" name="Proc. Natl. Acad. Sci. U.S.A.">
        <title>Comparative genomics of biotechnologically important yeasts.</title>
        <authorList>
            <person name="Riley R."/>
            <person name="Haridas S."/>
            <person name="Wolfe K.H."/>
            <person name="Lopes M.R."/>
            <person name="Hittinger C.T."/>
            <person name="Goeker M."/>
            <person name="Salamov A.A."/>
            <person name="Wisecaver J.H."/>
            <person name="Long T.M."/>
            <person name="Calvey C.H."/>
            <person name="Aerts A.L."/>
            <person name="Barry K.W."/>
            <person name="Choi C."/>
            <person name="Clum A."/>
            <person name="Coughlan A.Y."/>
            <person name="Deshpande S."/>
            <person name="Douglass A.P."/>
            <person name="Hanson S.J."/>
            <person name="Klenk H.-P."/>
            <person name="LaButti K.M."/>
            <person name="Lapidus A."/>
            <person name="Lindquist E.A."/>
            <person name="Lipzen A.M."/>
            <person name="Meier-Kolthoff J.P."/>
            <person name="Ohm R.A."/>
            <person name="Otillar R.P."/>
            <person name="Pangilinan J.L."/>
            <person name="Peng Y."/>
            <person name="Rokas A."/>
            <person name="Rosa C.A."/>
            <person name="Scheuner C."/>
            <person name="Sibirny A.A."/>
            <person name="Slot J.C."/>
            <person name="Stielow J.B."/>
            <person name="Sun H."/>
            <person name="Kurtzman C.P."/>
            <person name="Blackwell M."/>
            <person name="Grigoriev I.V."/>
            <person name="Jeffries T.W."/>
        </authorList>
    </citation>
    <scope>NUCLEOTIDE SEQUENCE [LARGE SCALE GENOMIC DNA]</scope>
    <source>
        <strain evidence="2 3">NRRL Y-11557</strain>
    </source>
</reference>
<dbReference type="EMBL" id="KV454294">
    <property type="protein sequence ID" value="ODQ73087.1"/>
    <property type="molecule type" value="Genomic_DNA"/>
</dbReference>
<keyword evidence="1" id="KW-0732">Signal</keyword>
<protein>
    <submittedName>
        <fullName evidence="2">Uncharacterized protein</fullName>
    </submittedName>
</protein>
<proteinExistence type="predicted"/>